<evidence type="ECO:0000313" key="2">
    <source>
        <dbReference type="Proteomes" id="UP000192610"/>
    </source>
</evidence>
<accession>A0A1V9FC96</accession>
<sequence length="65" mass="7587">MVSYWAFCFWDGYKKQVAGNCSSPATEDTGIIQKNFKKANKQAQGVINKIFVFQGTYRNRERIRF</sequence>
<dbReference type="AlphaFoldDB" id="A0A1V9FC96"/>
<dbReference type="EMBL" id="LVXG01000002">
    <property type="protein sequence ID" value="OQP55988.1"/>
    <property type="molecule type" value="Genomic_DNA"/>
</dbReference>
<name>A0A1V9FC96_9BACT</name>
<reference evidence="2" key="1">
    <citation type="submission" date="2016-04" db="EMBL/GenBank/DDBJ databases">
        <authorList>
            <person name="Chen L."/>
            <person name="Zhuang W."/>
            <person name="Wang G."/>
        </authorList>
    </citation>
    <scope>NUCLEOTIDE SEQUENCE [LARGE SCALE GENOMIC DNA]</scope>
    <source>
        <strain evidence="2">17621</strain>
    </source>
</reference>
<evidence type="ECO:0000313" key="1">
    <source>
        <dbReference type="EMBL" id="OQP55988.1"/>
    </source>
</evidence>
<proteinExistence type="predicted"/>
<comment type="caution">
    <text evidence="1">The sequence shown here is derived from an EMBL/GenBank/DDBJ whole genome shotgun (WGS) entry which is preliminary data.</text>
</comment>
<gene>
    <name evidence="1" type="ORF">A4H97_20590</name>
</gene>
<dbReference type="Proteomes" id="UP000192610">
    <property type="component" value="Unassembled WGS sequence"/>
</dbReference>
<organism evidence="1 2">
    <name type="scientific">Niastella yeongjuensis</name>
    <dbReference type="NCBI Taxonomy" id="354355"/>
    <lineage>
        <taxon>Bacteria</taxon>
        <taxon>Pseudomonadati</taxon>
        <taxon>Bacteroidota</taxon>
        <taxon>Chitinophagia</taxon>
        <taxon>Chitinophagales</taxon>
        <taxon>Chitinophagaceae</taxon>
        <taxon>Niastella</taxon>
    </lineage>
</organism>
<protein>
    <submittedName>
        <fullName evidence="1">Uncharacterized protein</fullName>
    </submittedName>
</protein>
<keyword evidence="2" id="KW-1185">Reference proteome</keyword>